<evidence type="ECO:0000313" key="4">
    <source>
        <dbReference type="WBParaSite" id="maker-unitig_42899-snap-gene-0.1-mRNA-1"/>
    </source>
</evidence>
<sequence>CRLLTLQAVLGYFPPPTAGCPLCHWPNCEFTHLLLLSNVVGNCVPLCGRGSRRRRPIALANRNSGHVLSLESGREGQPLRAKRMSAGVRLCGLSPGQAVVRLSSAHRDQNQQRPQHQAELSIRVVAPCQCRASAPSRSAWRLAAATICQPIAKAGDLRYSLIETAQPVSHYQQAASATATGSSLLTVSAESRWANQTLTMRVGHLPIAYLMLQYDGPELPGDAGRFASTCPLRRLYGLRVAAFTALGDPIHAANPPLTAHAKPAGLCANCPDFANQSFSLRAIAKVARLFKYRRHRPAAFRRHSDLQRRGAAVGRSTNAQSWPFTARHWPGPVARLLAPGSSPSSSPGRPILRPQPTSSVSEPTDFVRPRRRRASLAASDERPRSAGFFITDRTWLAPVASLAARALFAAGNCTGLAASGGSSTPKLSQMEWKLAVQSAAVAKPSFSDEVSSHRAASGLPVLHAEPTLRSAGGRLACPGPRISRRSRRRRALVWDADFRRLRQRRPSASASACCCDGSDAAPPPPEPEPPRAMKDGVPNLRLLRLPNTGLLCSAGLSGKPLGRDLQAPLSASLRVSPKPHAADLTVSLRLTPTALDGYRRLSQDRSDCSFVSLPSVADLSRYAYGTSELGTESGPASSAAIPSCALRGGSRSTARSDSATDAIGLSDGQQSGPACTSGLARLIRPAVLSRFTARLLQRRRGCLMADPAAGWRFGSDAAAPVLAGAAAGADRWGLGLVWVCSI</sequence>
<organism evidence="3 4">
    <name type="scientific">Macrostomum lignano</name>
    <dbReference type="NCBI Taxonomy" id="282301"/>
    <lineage>
        <taxon>Eukaryota</taxon>
        <taxon>Metazoa</taxon>
        <taxon>Spiralia</taxon>
        <taxon>Lophotrochozoa</taxon>
        <taxon>Platyhelminthes</taxon>
        <taxon>Rhabditophora</taxon>
        <taxon>Macrostomorpha</taxon>
        <taxon>Macrostomida</taxon>
        <taxon>Macrostomidae</taxon>
        <taxon>Macrostomum</taxon>
    </lineage>
</organism>
<dbReference type="Proteomes" id="UP000095280">
    <property type="component" value="Unplaced"/>
</dbReference>
<accession>A0A1I8FPW4</accession>
<feature type="region of interest" description="Disordered" evidence="1">
    <location>
        <begin position="651"/>
        <end position="672"/>
    </location>
</feature>
<evidence type="ECO:0000256" key="1">
    <source>
        <dbReference type="SAM" id="MobiDB-lite"/>
    </source>
</evidence>
<reference evidence="4" key="1">
    <citation type="submission" date="2016-11" db="UniProtKB">
        <authorList>
            <consortium name="WormBaseParasite"/>
        </authorList>
    </citation>
    <scope>IDENTIFICATION</scope>
</reference>
<evidence type="ECO:0000256" key="2">
    <source>
        <dbReference type="SAM" id="SignalP"/>
    </source>
</evidence>
<keyword evidence="2" id="KW-0732">Signal</keyword>
<proteinExistence type="predicted"/>
<feature type="region of interest" description="Disordered" evidence="1">
    <location>
        <begin position="335"/>
        <end position="379"/>
    </location>
</feature>
<dbReference type="WBParaSite" id="maker-unitig_42899-snap-gene-0.1-mRNA-1">
    <property type="protein sequence ID" value="maker-unitig_42899-snap-gene-0.1-mRNA-1"/>
    <property type="gene ID" value="maker-unitig_42899-snap-gene-0.1"/>
</dbReference>
<name>A0A1I8FPW4_9PLAT</name>
<protein>
    <submittedName>
        <fullName evidence="4">RING-type domain-containing protein</fullName>
    </submittedName>
</protein>
<feature type="region of interest" description="Disordered" evidence="1">
    <location>
        <begin position="510"/>
        <end position="532"/>
    </location>
</feature>
<feature type="signal peptide" evidence="2">
    <location>
        <begin position="1"/>
        <end position="19"/>
    </location>
</feature>
<feature type="chain" id="PRO_5009318785" evidence="2">
    <location>
        <begin position="20"/>
        <end position="742"/>
    </location>
</feature>
<feature type="compositionally biased region" description="Low complexity" evidence="1">
    <location>
        <begin position="335"/>
        <end position="354"/>
    </location>
</feature>
<keyword evidence="3" id="KW-1185">Reference proteome</keyword>
<evidence type="ECO:0000313" key="3">
    <source>
        <dbReference type="Proteomes" id="UP000095280"/>
    </source>
</evidence>
<dbReference type="AlphaFoldDB" id="A0A1I8FPW4"/>